<evidence type="ECO:0000256" key="1">
    <source>
        <dbReference type="ARBA" id="ARBA00001798"/>
    </source>
</evidence>
<organism evidence="16 17">
    <name type="scientific">Phlyctema vagabunda</name>
    <dbReference type="NCBI Taxonomy" id="108571"/>
    <lineage>
        <taxon>Eukaryota</taxon>
        <taxon>Fungi</taxon>
        <taxon>Dikarya</taxon>
        <taxon>Ascomycota</taxon>
        <taxon>Pezizomycotina</taxon>
        <taxon>Leotiomycetes</taxon>
        <taxon>Helotiales</taxon>
        <taxon>Dermateaceae</taxon>
        <taxon>Phlyctema</taxon>
    </lineage>
</organism>
<evidence type="ECO:0000256" key="6">
    <source>
        <dbReference type="ARBA" id="ARBA00022737"/>
    </source>
</evidence>
<dbReference type="InterPro" id="IPR013083">
    <property type="entry name" value="Znf_RING/FYVE/PHD"/>
</dbReference>
<reference evidence="16 17" key="1">
    <citation type="submission" date="2024-06" db="EMBL/GenBank/DDBJ databases">
        <title>Complete genome of Phlyctema vagabunda strain 19-DSS-EL-015.</title>
        <authorList>
            <person name="Fiorenzani C."/>
        </authorList>
    </citation>
    <scope>NUCLEOTIDE SEQUENCE [LARGE SCALE GENOMIC DNA]</scope>
    <source>
        <strain evidence="16 17">19-DSS-EL-015</strain>
    </source>
</reference>
<evidence type="ECO:0000313" key="17">
    <source>
        <dbReference type="Proteomes" id="UP001629113"/>
    </source>
</evidence>
<name>A0ABR4PHA8_9HELO</name>
<dbReference type="InterPro" id="IPR044066">
    <property type="entry name" value="TRIAD_supradom"/>
</dbReference>
<evidence type="ECO:0000256" key="2">
    <source>
        <dbReference type="ARBA" id="ARBA00004906"/>
    </source>
</evidence>
<keyword evidence="5" id="KW-0479">Metal-binding</keyword>
<dbReference type="EMBL" id="JBFCZG010000005">
    <property type="protein sequence ID" value="KAL3422694.1"/>
    <property type="molecule type" value="Genomic_DNA"/>
</dbReference>
<evidence type="ECO:0000256" key="4">
    <source>
        <dbReference type="ARBA" id="ARBA00022679"/>
    </source>
</evidence>
<feature type="region of interest" description="Disordered" evidence="12">
    <location>
        <begin position="47"/>
        <end position="74"/>
    </location>
</feature>
<feature type="region of interest" description="Disordered" evidence="12">
    <location>
        <begin position="601"/>
        <end position="620"/>
    </location>
</feature>
<dbReference type="CDD" id="cd23820">
    <property type="entry name" value="RWD_RNF14"/>
    <property type="match status" value="1"/>
</dbReference>
<keyword evidence="6" id="KW-0677">Repeat</keyword>
<gene>
    <name evidence="16" type="ORF">PVAG01_06850</name>
</gene>
<dbReference type="PROSITE" id="PS51873">
    <property type="entry name" value="TRIAD"/>
    <property type="match status" value="1"/>
</dbReference>
<accession>A0ABR4PHA8</accession>
<feature type="region of interest" description="Disordered" evidence="12">
    <location>
        <begin position="542"/>
        <end position="582"/>
    </location>
</feature>
<dbReference type="PANTHER" id="PTHR11685">
    <property type="entry name" value="RBR FAMILY RING FINGER AND IBR DOMAIN-CONTAINING"/>
    <property type="match status" value="1"/>
</dbReference>
<comment type="caution">
    <text evidence="16">The sequence shown here is derived from an EMBL/GenBank/DDBJ whole genome shotgun (WGS) entry which is preliminary data.</text>
</comment>
<dbReference type="SMART" id="SM00647">
    <property type="entry name" value="IBR"/>
    <property type="match status" value="2"/>
</dbReference>
<dbReference type="Gene3D" id="3.10.110.10">
    <property type="entry name" value="Ubiquitin Conjugating Enzyme"/>
    <property type="match status" value="1"/>
</dbReference>
<sequence length="620" mass="69720">MDDDEREVELSTISAIFPEIVLDSDNRFTASIELPVKPSNPLTVSFPASFEGPPPANTTTLPHPAIDVPDDINRDEGPVEDIERHDLRFLPSLQLNISLPEGYPAENPPRFDLSTTPAWLSRDILDSLQADGQRMWEEFGRDQVVFAYIDHLQQAAENGFGLMEESQVVEIAQEHQISLLDHNIKGTKAAFDKETFDCGICLDPKKGSVCHKMVDCEHVFCVQCLQDFYNNAITEGDITSVRCLAPNCAKERAAAQAAASKKSRKPKTQLSPSELIQIRIGHEMVTRYVNLKHKADLESDKNTIYCPRKWCQGAAKSKKHRKPEGFEIVESDNDESDTEDKIIKNRVELLSICEDCSFAFCSRCYQGWHGELVLCFPLKRGGVLTEEDQASMDYLKLHTTPCPTCAAPCQKTHGCNHMVCFRCNTHFCYLCSAWLDPGNPYRHYNTETTGCFQRLWELEAGDGDDVGIGYAGGARDHLQEQEPVMEIEEPFEIEEPDDEEFFQLPAHDEDRPPVQREGPLVFRINVPPPPPPAAPMAPALVEPHNGRGRGRGRRAGQQARAAARNRNDQGVVPPAQAANQDDMQRAWVQRFVELAMNDEEDLLDWDSDEEDHGAWEIPVR</sequence>
<dbReference type="InterPro" id="IPR016135">
    <property type="entry name" value="UBQ-conjugating_enzyme/RWD"/>
</dbReference>
<evidence type="ECO:0000256" key="7">
    <source>
        <dbReference type="ARBA" id="ARBA00022771"/>
    </source>
</evidence>
<dbReference type="SUPFAM" id="SSF57850">
    <property type="entry name" value="RING/U-box"/>
    <property type="match status" value="2"/>
</dbReference>
<evidence type="ECO:0000256" key="8">
    <source>
        <dbReference type="ARBA" id="ARBA00022786"/>
    </source>
</evidence>
<dbReference type="InterPro" id="IPR054694">
    <property type="entry name" value="Parkin-like_IBR"/>
</dbReference>
<comment type="pathway">
    <text evidence="2">Protein modification; protein ubiquitination.</text>
</comment>
<evidence type="ECO:0000256" key="12">
    <source>
        <dbReference type="SAM" id="MobiDB-lite"/>
    </source>
</evidence>
<keyword evidence="8" id="KW-0833">Ubl conjugation pathway</keyword>
<evidence type="ECO:0000256" key="9">
    <source>
        <dbReference type="ARBA" id="ARBA00022833"/>
    </source>
</evidence>
<comment type="catalytic activity">
    <reaction evidence="1">
        <text>[E2 ubiquitin-conjugating enzyme]-S-ubiquitinyl-L-cysteine + [acceptor protein]-L-lysine = [E2 ubiquitin-conjugating enzyme]-L-cysteine + [acceptor protein]-N(6)-ubiquitinyl-L-lysine.</text>
        <dbReference type="EC" id="2.3.2.31"/>
    </reaction>
</comment>
<feature type="compositionally biased region" description="Low complexity" evidence="12">
    <location>
        <begin position="555"/>
        <end position="564"/>
    </location>
</feature>
<keyword evidence="17" id="KW-1185">Reference proteome</keyword>
<evidence type="ECO:0000256" key="3">
    <source>
        <dbReference type="ARBA" id="ARBA00012251"/>
    </source>
</evidence>
<dbReference type="InterPro" id="IPR006575">
    <property type="entry name" value="RWD_dom"/>
</dbReference>
<keyword evidence="9" id="KW-0862">Zinc</keyword>
<comment type="similarity">
    <text evidence="10">Belongs to the RBR family. RNF14 subfamily.</text>
</comment>
<dbReference type="PROSITE" id="PS00518">
    <property type="entry name" value="ZF_RING_1"/>
    <property type="match status" value="1"/>
</dbReference>
<dbReference type="InterPro" id="IPR031127">
    <property type="entry name" value="E3_UB_ligase_RBR"/>
</dbReference>
<feature type="domain" description="RWD" evidence="14">
    <location>
        <begin position="8"/>
        <end position="159"/>
    </location>
</feature>
<dbReference type="Pfam" id="PF01485">
    <property type="entry name" value="IBR"/>
    <property type="match status" value="1"/>
</dbReference>
<dbReference type="Pfam" id="PF05773">
    <property type="entry name" value="RWD"/>
    <property type="match status" value="1"/>
</dbReference>
<evidence type="ECO:0000259" key="15">
    <source>
        <dbReference type="PROSITE" id="PS51873"/>
    </source>
</evidence>
<protein>
    <recommendedName>
        <fullName evidence="3">RBR-type E3 ubiquitin transferase</fullName>
        <ecNumber evidence="3">2.3.2.31</ecNumber>
    </recommendedName>
</protein>
<evidence type="ECO:0000256" key="11">
    <source>
        <dbReference type="PROSITE-ProRule" id="PRU00175"/>
    </source>
</evidence>
<dbReference type="InterPro" id="IPR017907">
    <property type="entry name" value="Znf_RING_CS"/>
</dbReference>
<dbReference type="CDD" id="cd23134">
    <property type="entry name" value="RING-HC_ITT1-like"/>
    <property type="match status" value="1"/>
</dbReference>
<dbReference type="Proteomes" id="UP001629113">
    <property type="component" value="Unassembled WGS sequence"/>
</dbReference>
<dbReference type="PROSITE" id="PS50908">
    <property type="entry name" value="RWD"/>
    <property type="match status" value="1"/>
</dbReference>
<evidence type="ECO:0000256" key="10">
    <source>
        <dbReference type="ARBA" id="ARBA00044508"/>
    </source>
</evidence>
<keyword evidence="7 11" id="KW-0863">Zinc-finger</keyword>
<feature type="domain" description="RING-type" evidence="13">
    <location>
        <begin position="198"/>
        <end position="243"/>
    </location>
</feature>
<feature type="domain" description="RING-type" evidence="15">
    <location>
        <begin position="194"/>
        <end position="455"/>
    </location>
</feature>
<evidence type="ECO:0000256" key="5">
    <source>
        <dbReference type="ARBA" id="ARBA00022723"/>
    </source>
</evidence>
<dbReference type="SUPFAM" id="SSF54495">
    <property type="entry name" value="UBC-like"/>
    <property type="match status" value="1"/>
</dbReference>
<dbReference type="Gene3D" id="3.30.40.10">
    <property type="entry name" value="Zinc/RING finger domain, C3HC4 (zinc finger)"/>
    <property type="match status" value="1"/>
</dbReference>
<evidence type="ECO:0000313" key="16">
    <source>
        <dbReference type="EMBL" id="KAL3422694.1"/>
    </source>
</evidence>
<evidence type="ECO:0000259" key="14">
    <source>
        <dbReference type="PROSITE" id="PS50908"/>
    </source>
</evidence>
<dbReference type="InterPro" id="IPR047548">
    <property type="entry name" value="Rcat_RBR_RNF14"/>
</dbReference>
<evidence type="ECO:0000259" key="13">
    <source>
        <dbReference type="PROSITE" id="PS50089"/>
    </source>
</evidence>
<dbReference type="InterPro" id="IPR002867">
    <property type="entry name" value="IBR_dom"/>
</dbReference>
<keyword evidence="4" id="KW-0808">Transferase</keyword>
<dbReference type="EC" id="2.3.2.31" evidence="3"/>
<dbReference type="PROSITE" id="PS50089">
    <property type="entry name" value="ZF_RING_2"/>
    <property type="match status" value="1"/>
</dbReference>
<dbReference type="InterPro" id="IPR001841">
    <property type="entry name" value="Znf_RING"/>
</dbReference>
<dbReference type="CDD" id="cd20354">
    <property type="entry name" value="Rcat_RBR_RNF14"/>
    <property type="match status" value="1"/>
</dbReference>
<dbReference type="SMART" id="SM00591">
    <property type="entry name" value="RWD"/>
    <property type="match status" value="1"/>
</dbReference>
<proteinExistence type="inferred from homology"/>
<feature type="compositionally biased region" description="Acidic residues" evidence="12">
    <location>
        <begin position="601"/>
        <end position="611"/>
    </location>
</feature>
<dbReference type="Gene3D" id="1.20.120.1750">
    <property type="match status" value="1"/>
</dbReference>
<dbReference type="Pfam" id="PF22605">
    <property type="entry name" value="IBR_2"/>
    <property type="match status" value="1"/>
</dbReference>